<proteinExistence type="predicted"/>
<dbReference type="EMBL" id="AWSA01000040">
    <property type="protein sequence ID" value="EWT00549.1"/>
    <property type="molecule type" value="Genomic_DNA"/>
</dbReference>
<evidence type="ECO:0000313" key="1">
    <source>
        <dbReference type="EMBL" id="EWT00549.1"/>
    </source>
</evidence>
<dbReference type="Proteomes" id="UP000019489">
    <property type="component" value="Unassembled WGS sequence"/>
</dbReference>
<evidence type="ECO:0000313" key="2">
    <source>
        <dbReference type="Proteomes" id="UP000019489"/>
    </source>
</evidence>
<keyword evidence="2" id="KW-1185">Reference proteome</keyword>
<dbReference type="eggNOG" id="ENOG50325IV">
    <property type="taxonomic scope" value="Bacteria"/>
</dbReference>
<protein>
    <submittedName>
        <fullName evidence="1">Uncharacterized protein</fullName>
    </submittedName>
</protein>
<name>W9G9M7_9MICO</name>
<accession>W9G9M7</accession>
<dbReference type="RefSeq" id="WP_034808149.1">
    <property type="nucleotide sequence ID" value="NZ_AWSA01000040.1"/>
</dbReference>
<gene>
    <name evidence="1" type="ORF">N865_14750</name>
</gene>
<organism evidence="1 2">
    <name type="scientific">Intrasporangium oryzae NRRL B-24470</name>
    <dbReference type="NCBI Taxonomy" id="1386089"/>
    <lineage>
        <taxon>Bacteria</taxon>
        <taxon>Bacillati</taxon>
        <taxon>Actinomycetota</taxon>
        <taxon>Actinomycetes</taxon>
        <taxon>Micrococcales</taxon>
        <taxon>Intrasporangiaceae</taxon>
        <taxon>Intrasporangium</taxon>
    </lineage>
</organism>
<dbReference type="AlphaFoldDB" id="W9G9M7"/>
<sequence>MGVNTAHVKWWMSEHESFEVGPEVSAGFAAHLQTLPWTPHRVDWEQVPHVELSTKVDWEEQVGAIARRSPFGRFSHVLLMYSGTEPALVGRRDDVLRDVDLLCAASPGPRYFCGAVIREGALRAQFPAFGEFDGFSKVLFRT</sequence>
<reference evidence="1 2" key="1">
    <citation type="submission" date="2013-08" db="EMBL/GenBank/DDBJ databases">
        <title>Intrasporangium oryzae NRRL B-24470.</title>
        <authorList>
            <person name="Liu H."/>
            <person name="Wang G."/>
        </authorList>
    </citation>
    <scope>NUCLEOTIDE SEQUENCE [LARGE SCALE GENOMIC DNA]</scope>
    <source>
        <strain evidence="1 2">NRRL B-24470</strain>
    </source>
</reference>
<comment type="caution">
    <text evidence="1">The sequence shown here is derived from an EMBL/GenBank/DDBJ whole genome shotgun (WGS) entry which is preliminary data.</text>
</comment>
<dbReference type="OrthoDB" id="4178383at2"/>